<dbReference type="PANTHER" id="PTHR21152">
    <property type="entry name" value="AMINOTRANSFERASE CLASS V"/>
    <property type="match status" value="1"/>
</dbReference>
<comment type="pathway">
    <text evidence="2">Amino-acid biosynthesis; L-serine biosynthesis; L-serine from 3-phospho-D-glycerate: step 2/3.</text>
</comment>
<dbReference type="GO" id="GO:0008453">
    <property type="term" value="F:alanine-glyoxylate transaminase activity"/>
    <property type="evidence" value="ECO:0007669"/>
    <property type="project" value="TreeGrafter"/>
</dbReference>
<dbReference type="Gene3D" id="3.90.1150.10">
    <property type="entry name" value="Aspartate Aminotransferase, domain 1"/>
    <property type="match status" value="1"/>
</dbReference>
<evidence type="ECO:0000256" key="13">
    <source>
        <dbReference type="ARBA" id="ARBA00047630"/>
    </source>
</evidence>
<evidence type="ECO:0000256" key="6">
    <source>
        <dbReference type="ARBA" id="ARBA00022576"/>
    </source>
</evidence>
<dbReference type="AlphaFoldDB" id="A0A328BXI9"/>
<keyword evidence="8 16" id="KW-0808">Transferase</keyword>
<name>A0A328BXI9_9BACT</name>
<dbReference type="InterPro" id="IPR000192">
    <property type="entry name" value="Aminotrans_V_dom"/>
</dbReference>
<comment type="catalytic activity">
    <reaction evidence="13">
        <text>4-(phosphooxy)-L-threonine + 2-oxoglutarate = (R)-3-hydroxy-2-oxo-4-phosphooxybutanoate + L-glutamate</text>
        <dbReference type="Rhea" id="RHEA:16573"/>
        <dbReference type="ChEBI" id="CHEBI:16810"/>
        <dbReference type="ChEBI" id="CHEBI:29985"/>
        <dbReference type="ChEBI" id="CHEBI:58452"/>
        <dbReference type="ChEBI" id="CHEBI:58538"/>
        <dbReference type="EC" id="2.6.1.52"/>
    </reaction>
</comment>
<keyword evidence="10" id="KW-0664">Pyridoxine biosynthesis</keyword>
<organism evidence="16 17">
    <name type="scientific">Hymenobacter edaphi</name>
    <dbReference type="NCBI Taxonomy" id="2211146"/>
    <lineage>
        <taxon>Bacteria</taxon>
        <taxon>Pseudomonadati</taxon>
        <taxon>Bacteroidota</taxon>
        <taxon>Cytophagia</taxon>
        <taxon>Cytophagales</taxon>
        <taxon>Hymenobacteraceae</taxon>
        <taxon>Hymenobacter</taxon>
    </lineage>
</organism>
<dbReference type="PIRSF" id="PIRSF000525">
    <property type="entry name" value="SerC"/>
    <property type="match status" value="1"/>
</dbReference>
<dbReference type="UniPathway" id="UPA00135">
    <property type="reaction ID" value="UER00197"/>
</dbReference>
<dbReference type="Pfam" id="PF00266">
    <property type="entry name" value="Aminotran_5"/>
    <property type="match status" value="1"/>
</dbReference>
<dbReference type="GO" id="GO:0006564">
    <property type="term" value="P:L-serine biosynthetic process"/>
    <property type="evidence" value="ECO:0007669"/>
    <property type="project" value="UniProtKB-KW"/>
</dbReference>
<evidence type="ECO:0000313" key="16">
    <source>
        <dbReference type="EMBL" id="RAK69818.1"/>
    </source>
</evidence>
<sequence length="354" mass="39203">MYTFNPGPSQVYPAIRQYLTAAFDEGWLSAPHRGERFTALVRQTVAELKTKLNIPQDYFVFFTSSATECWEILAQSLTKQRSFHLYNGSFGEKWLDYAQAIHPASSGHQFGLEEVPDASLIPADADLVCITQNETSTATQLRDGAVLNLFNRCQQTGALLCVDVTSSLAGIHLKHIKADVWYGSVQKCFGMPAGLGLLICSPRAIARAREIGEKGHYNSLVSMYEKMLNHQTTHTPNVLAIYLLCRVLLDRGPIKAIDQHLRERVQRLYQFLEEHPQFQPLVQNPETRSTTVVAVQAAPALIEETKKRAAAAGLTLGSGYGHWAKSTFRIANFPALPDVAFDQLLQVLSAVSAA</sequence>
<dbReference type="OrthoDB" id="975012at2"/>
<reference evidence="17" key="1">
    <citation type="submission" date="2018-05" db="EMBL/GenBank/DDBJ databases">
        <authorList>
            <person name="Nie L."/>
        </authorList>
    </citation>
    <scope>NUCLEOTIDE SEQUENCE [LARGE SCALE GENOMIC DNA]</scope>
    <source>
        <strain evidence="17">NL</strain>
    </source>
</reference>
<evidence type="ECO:0000256" key="2">
    <source>
        <dbReference type="ARBA" id="ARBA00005099"/>
    </source>
</evidence>
<dbReference type="PANTHER" id="PTHR21152:SF40">
    <property type="entry name" value="ALANINE--GLYOXYLATE AMINOTRANSFERASE"/>
    <property type="match status" value="1"/>
</dbReference>
<keyword evidence="6 16" id="KW-0032">Aminotransferase</keyword>
<evidence type="ECO:0000256" key="5">
    <source>
        <dbReference type="ARBA" id="ARBA00022490"/>
    </source>
</evidence>
<dbReference type="RefSeq" id="WP_111476554.1">
    <property type="nucleotide sequence ID" value="NZ_QHKM01000001.1"/>
</dbReference>
<dbReference type="GO" id="GO:0019265">
    <property type="term" value="P:glycine biosynthetic process, by transamination of glyoxylate"/>
    <property type="evidence" value="ECO:0007669"/>
    <property type="project" value="TreeGrafter"/>
</dbReference>
<dbReference type="InterPro" id="IPR015422">
    <property type="entry name" value="PyrdxlP-dep_Trfase_small"/>
</dbReference>
<dbReference type="InterPro" id="IPR015424">
    <property type="entry name" value="PyrdxlP-dep_Trfase"/>
</dbReference>
<dbReference type="InterPro" id="IPR022278">
    <property type="entry name" value="Pser_aminoTfrase"/>
</dbReference>
<evidence type="ECO:0000313" key="17">
    <source>
        <dbReference type="Proteomes" id="UP000248553"/>
    </source>
</evidence>
<evidence type="ECO:0000259" key="15">
    <source>
        <dbReference type="Pfam" id="PF00266"/>
    </source>
</evidence>
<dbReference type="Proteomes" id="UP000248553">
    <property type="component" value="Unassembled WGS sequence"/>
</dbReference>
<evidence type="ECO:0000256" key="9">
    <source>
        <dbReference type="ARBA" id="ARBA00022898"/>
    </source>
</evidence>
<feature type="domain" description="Aminotransferase class V" evidence="15">
    <location>
        <begin position="8"/>
        <end position="307"/>
    </location>
</feature>
<dbReference type="EC" id="2.6.1.52" evidence="4"/>
<accession>A0A328BXI9</accession>
<keyword evidence="5" id="KW-0963">Cytoplasm</keyword>
<evidence type="ECO:0000256" key="3">
    <source>
        <dbReference type="ARBA" id="ARBA00006904"/>
    </source>
</evidence>
<evidence type="ECO:0000256" key="4">
    <source>
        <dbReference type="ARBA" id="ARBA00013030"/>
    </source>
</evidence>
<proteinExistence type="inferred from homology"/>
<dbReference type="GO" id="GO:0004760">
    <property type="term" value="F:L-serine-pyruvate transaminase activity"/>
    <property type="evidence" value="ECO:0007669"/>
    <property type="project" value="TreeGrafter"/>
</dbReference>
<evidence type="ECO:0000256" key="12">
    <source>
        <dbReference type="ARBA" id="ARBA00031421"/>
    </source>
</evidence>
<comment type="caution">
    <text evidence="16">The sequence shown here is derived from an EMBL/GenBank/DDBJ whole genome shotgun (WGS) entry which is preliminary data.</text>
</comment>
<dbReference type="GO" id="GO:0008615">
    <property type="term" value="P:pyridoxine biosynthetic process"/>
    <property type="evidence" value="ECO:0007669"/>
    <property type="project" value="UniProtKB-KW"/>
</dbReference>
<dbReference type="EMBL" id="QHKM01000001">
    <property type="protein sequence ID" value="RAK69818.1"/>
    <property type="molecule type" value="Genomic_DNA"/>
</dbReference>
<dbReference type="GO" id="GO:0004648">
    <property type="term" value="F:O-phospho-L-serine:2-oxoglutarate aminotransferase activity"/>
    <property type="evidence" value="ECO:0007669"/>
    <property type="project" value="UniProtKB-EC"/>
</dbReference>
<comment type="similarity">
    <text evidence="3">Belongs to the class-V pyridoxal-phosphate-dependent aminotransferase family. SerC subfamily.</text>
</comment>
<dbReference type="SUPFAM" id="SSF53383">
    <property type="entry name" value="PLP-dependent transferases"/>
    <property type="match status" value="1"/>
</dbReference>
<keyword evidence="7" id="KW-0028">Amino-acid biosynthesis</keyword>
<evidence type="ECO:0000256" key="14">
    <source>
        <dbReference type="ARBA" id="ARBA00049007"/>
    </source>
</evidence>
<keyword evidence="9" id="KW-0663">Pyridoxal phosphate</keyword>
<dbReference type="InterPro" id="IPR015421">
    <property type="entry name" value="PyrdxlP-dep_Trfase_major"/>
</dbReference>
<comment type="cofactor">
    <cofactor evidence="1">
        <name>pyridoxal 5'-phosphate</name>
        <dbReference type="ChEBI" id="CHEBI:597326"/>
    </cofactor>
</comment>
<keyword evidence="17" id="KW-1185">Reference proteome</keyword>
<evidence type="ECO:0000256" key="1">
    <source>
        <dbReference type="ARBA" id="ARBA00001933"/>
    </source>
</evidence>
<evidence type="ECO:0000256" key="7">
    <source>
        <dbReference type="ARBA" id="ARBA00022605"/>
    </source>
</evidence>
<dbReference type="Gene3D" id="3.40.640.10">
    <property type="entry name" value="Type I PLP-dependent aspartate aminotransferase-like (Major domain)"/>
    <property type="match status" value="1"/>
</dbReference>
<comment type="catalytic activity">
    <reaction evidence="14">
        <text>O-phospho-L-serine + 2-oxoglutarate = 3-phosphooxypyruvate + L-glutamate</text>
        <dbReference type="Rhea" id="RHEA:14329"/>
        <dbReference type="ChEBI" id="CHEBI:16810"/>
        <dbReference type="ChEBI" id="CHEBI:18110"/>
        <dbReference type="ChEBI" id="CHEBI:29985"/>
        <dbReference type="ChEBI" id="CHEBI:57524"/>
        <dbReference type="EC" id="2.6.1.52"/>
    </reaction>
</comment>
<evidence type="ECO:0000256" key="11">
    <source>
        <dbReference type="ARBA" id="ARBA00023299"/>
    </source>
</evidence>
<protein>
    <recommendedName>
        <fullName evidence="4">phosphoserine transaminase</fullName>
        <ecNumber evidence="4">2.6.1.52</ecNumber>
    </recommendedName>
    <alternativeName>
        <fullName evidence="12">Phosphohydroxythreonine aminotransferase</fullName>
    </alternativeName>
</protein>
<gene>
    <name evidence="16" type="ORF">DLM85_02900</name>
</gene>
<evidence type="ECO:0000256" key="10">
    <source>
        <dbReference type="ARBA" id="ARBA00023096"/>
    </source>
</evidence>
<evidence type="ECO:0000256" key="8">
    <source>
        <dbReference type="ARBA" id="ARBA00022679"/>
    </source>
</evidence>
<keyword evidence="11" id="KW-0718">Serine biosynthesis</keyword>